<protein>
    <submittedName>
        <fullName evidence="1">Uncharacterized protein</fullName>
    </submittedName>
</protein>
<reference evidence="1 2" key="1">
    <citation type="submission" date="2015-05" db="EMBL/GenBank/DDBJ databases">
        <authorList>
            <person name="Goodhead I."/>
        </authorList>
    </citation>
    <scope>NUCLEOTIDE SEQUENCE [LARGE SCALE GENOMIC DNA]</scope>
    <source>
        <strain evidence="2">morsitans</strain>
    </source>
</reference>
<evidence type="ECO:0000313" key="2">
    <source>
        <dbReference type="Proteomes" id="UP000245838"/>
    </source>
</evidence>
<sequence>MKDIIFILRWDVPVVLSGSNTPPGTTQPIRALRFTTRTPITASPPRGLVAVKPGR</sequence>
<accession>A0A193QIX4</accession>
<dbReference type="EMBL" id="LN854557">
    <property type="protein sequence ID" value="CRL44875.1"/>
    <property type="molecule type" value="Genomic_DNA"/>
</dbReference>
<gene>
    <name evidence="1" type="ORF">SGGMMB4_02247</name>
</gene>
<proteinExistence type="predicted"/>
<organism evidence="1 2">
    <name type="scientific">Sodalis glossinidius (strain morsitans)</name>
    <dbReference type="NCBI Taxonomy" id="343509"/>
    <lineage>
        <taxon>Bacteria</taxon>
        <taxon>Pseudomonadati</taxon>
        <taxon>Pseudomonadota</taxon>
        <taxon>Gammaproteobacteria</taxon>
        <taxon>Enterobacterales</taxon>
        <taxon>Bruguierivoracaceae</taxon>
        <taxon>Sodalis</taxon>
    </lineage>
</organism>
<dbReference type="AlphaFoldDB" id="A0A193QIX4"/>
<dbReference type="Proteomes" id="UP000245838">
    <property type="component" value="Chromosome sggmmb4_Chromosome"/>
</dbReference>
<evidence type="ECO:0000313" key="1">
    <source>
        <dbReference type="EMBL" id="CRL44875.1"/>
    </source>
</evidence>
<name>A0A193QIX4_SODGM</name>